<organism evidence="2 3">
    <name type="scientific">Massilia violaceinigra</name>
    <dbReference type="NCBI Taxonomy" id="2045208"/>
    <lineage>
        <taxon>Bacteria</taxon>
        <taxon>Pseudomonadati</taxon>
        <taxon>Pseudomonadota</taxon>
        <taxon>Betaproteobacteria</taxon>
        <taxon>Burkholderiales</taxon>
        <taxon>Oxalobacteraceae</taxon>
        <taxon>Telluria group</taxon>
        <taxon>Massilia</taxon>
    </lineage>
</organism>
<evidence type="ECO:0000313" key="2">
    <source>
        <dbReference type="EMBL" id="UOD29460.1"/>
    </source>
</evidence>
<dbReference type="RefSeq" id="WP_243490681.1">
    <property type="nucleotide sequence ID" value="NZ_CP063361.1"/>
</dbReference>
<accession>A0ABY4A5N6</accession>
<evidence type="ECO:0000313" key="3">
    <source>
        <dbReference type="Proteomes" id="UP000831532"/>
    </source>
</evidence>
<sequence>MSGDKAMRHIAATMVFALFLMTLILGVGLYDPYALVSLIFFFPVGFVAAWMIWALSFSDMPLASKIIRFGLYLLLCALTVAMAIRKESDLLDTVFATVILPPLGMLVFHWFFPAPMLSGTAEAAQPPEEPETPQG</sequence>
<dbReference type="EMBL" id="CP063361">
    <property type="protein sequence ID" value="UOD29460.1"/>
    <property type="molecule type" value="Genomic_DNA"/>
</dbReference>
<proteinExistence type="predicted"/>
<reference evidence="2 3" key="1">
    <citation type="submission" date="2020-10" db="EMBL/GenBank/DDBJ databases">
        <title>Genome analysis of Massilia species.</title>
        <authorList>
            <person name="Jung D.-H."/>
        </authorList>
    </citation>
    <scope>NUCLEOTIDE SEQUENCE [LARGE SCALE GENOMIC DNA]</scope>
    <source>
        <strain evidence="3">sipir</strain>
    </source>
</reference>
<evidence type="ECO:0008006" key="4">
    <source>
        <dbReference type="Google" id="ProtNLM"/>
    </source>
</evidence>
<feature type="transmembrane region" description="Helical" evidence="1">
    <location>
        <begin position="36"/>
        <end position="54"/>
    </location>
</feature>
<name>A0ABY4A5N6_9BURK</name>
<dbReference type="Proteomes" id="UP000831532">
    <property type="component" value="Chromosome"/>
</dbReference>
<feature type="transmembrane region" description="Helical" evidence="1">
    <location>
        <begin position="66"/>
        <end position="84"/>
    </location>
</feature>
<feature type="transmembrane region" description="Helical" evidence="1">
    <location>
        <begin position="90"/>
        <end position="112"/>
    </location>
</feature>
<gene>
    <name evidence="2" type="ORF">INH39_29345</name>
</gene>
<protein>
    <recommendedName>
        <fullName evidence="4">DUF2568 domain-containing protein</fullName>
    </recommendedName>
</protein>
<keyword evidence="3" id="KW-1185">Reference proteome</keyword>
<feature type="transmembrane region" description="Helical" evidence="1">
    <location>
        <begin position="12"/>
        <end position="30"/>
    </location>
</feature>
<keyword evidence="1" id="KW-0472">Membrane</keyword>
<keyword evidence="1" id="KW-0812">Transmembrane</keyword>
<keyword evidence="1" id="KW-1133">Transmembrane helix</keyword>
<evidence type="ECO:0000256" key="1">
    <source>
        <dbReference type="SAM" id="Phobius"/>
    </source>
</evidence>